<comment type="caution">
    <text evidence="3">The sequence shown here is derived from an EMBL/GenBank/DDBJ whole genome shotgun (WGS) entry which is preliminary data.</text>
</comment>
<evidence type="ECO:0000256" key="1">
    <source>
        <dbReference type="SAM" id="MobiDB-lite"/>
    </source>
</evidence>
<sequence>MMEPIKVVSLPSGWPEDYPPRSALFELIPLGCDGGDYEDLASAFRRLSARHGILPWTLAFRAVAPLAVGSDETVRDNFADTCYSLAVAGVQDVAQRWATALNRLTLREDLELRTLLPLRGVVPAFLLISQVERFCPVCYLDDERAKREKYNRLLWAVGCVKACPIHGSLLEPVPRSKRFGARPRQFGFQLPGVSRVDGSSLASETFEPASEEDVQIARLVVDLLNDVNEHPEVFSKATAPTAFFRHAADVLFGGTPALFAEYLGVSKGSLSEWMDGSIRTSLPHLVRIAHCCGCSLADVILGNKVMLKKVPQPSVRPTFGHKRQDGARRPRDELIAEFERIVESGEVGNAKEAADRLQVSEKFLRMLSSELAGQLVQRGKESRSQAKASRIEGAFEEVWKSFSMLRAANARTSRRAVLKHVFDRTGLTFPRHELAAHMSKAHQLVGSTSARRLACQSGRYVRGQTRSVRPLPDKKRSEVKLSVS</sequence>
<dbReference type="EMBL" id="JAYMRW010000006">
    <property type="protein sequence ID" value="MEM5448884.1"/>
    <property type="molecule type" value="Genomic_DNA"/>
</dbReference>
<dbReference type="Proteomes" id="UP001390669">
    <property type="component" value="Unassembled WGS sequence"/>
</dbReference>
<keyword evidence="4" id="KW-1185">Reference proteome</keyword>
<dbReference type="InterPro" id="IPR001387">
    <property type="entry name" value="Cro/C1-type_HTH"/>
</dbReference>
<evidence type="ECO:0000259" key="2">
    <source>
        <dbReference type="PROSITE" id="PS50943"/>
    </source>
</evidence>
<protein>
    <submittedName>
        <fullName evidence="3">TniQ family protein</fullName>
    </submittedName>
</protein>
<dbReference type="InterPro" id="IPR010982">
    <property type="entry name" value="Lambda_DNA-bd_dom_sf"/>
</dbReference>
<feature type="region of interest" description="Disordered" evidence="1">
    <location>
        <begin position="464"/>
        <end position="484"/>
    </location>
</feature>
<dbReference type="Pfam" id="PF06527">
    <property type="entry name" value="TniQ"/>
    <property type="match status" value="1"/>
</dbReference>
<evidence type="ECO:0000313" key="4">
    <source>
        <dbReference type="Proteomes" id="UP001390669"/>
    </source>
</evidence>
<proteinExistence type="predicted"/>
<dbReference type="RefSeq" id="WP_406952460.1">
    <property type="nucleotide sequence ID" value="NZ_JAYMRW010000006.1"/>
</dbReference>
<dbReference type="InterPro" id="IPR009492">
    <property type="entry name" value="TniQ"/>
</dbReference>
<name>A0ABU9SCZ7_9BURK</name>
<reference evidence="3 4" key="1">
    <citation type="submission" date="2024-01" db="EMBL/GenBank/DDBJ databases">
        <title>The diversity of rhizobia nodulating Mimosa spp. in eleven states of Brazil covering several biomes is determined by host plant, location, and edaphic factors.</title>
        <authorList>
            <person name="Rouws L."/>
            <person name="Barauna A."/>
            <person name="Beukes C."/>
            <person name="De Faria S.M."/>
            <person name="Gross E."/>
            <person name="Dos Reis Junior F.B."/>
            <person name="Simon M."/>
            <person name="Maluk M."/>
            <person name="Odee D.W."/>
            <person name="Kenicer G."/>
            <person name="Young J.P.W."/>
            <person name="Reis V.M."/>
            <person name="Zilli J."/>
            <person name="James E.K."/>
        </authorList>
    </citation>
    <scope>NUCLEOTIDE SEQUENCE [LARGE SCALE GENOMIC DNA]</scope>
    <source>
        <strain evidence="3 4">JPY164</strain>
    </source>
</reference>
<dbReference type="CDD" id="cd00093">
    <property type="entry name" value="HTH_XRE"/>
    <property type="match status" value="1"/>
</dbReference>
<evidence type="ECO:0000313" key="3">
    <source>
        <dbReference type="EMBL" id="MEM5448884.1"/>
    </source>
</evidence>
<accession>A0ABU9SCZ7</accession>
<organism evidence="3 4">
    <name type="scientific">Paraburkholderia guartelaensis</name>
    <dbReference type="NCBI Taxonomy" id="2546446"/>
    <lineage>
        <taxon>Bacteria</taxon>
        <taxon>Pseudomonadati</taxon>
        <taxon>Pseudomonadota</taxon>
        <taxon>Betaproteobacteria</taxon>
        <taxon>Burkholderiales</taxon>
        <taxon>Burkholderiaceae</taxon>
        <taxon>Paraburkholderia</taxon>
    </lineage>
</organism>
<gene>
    <name evidence="3" type="ORF">VSR33_15480</name>
</gene>
<feature type="compositionally biased region" description="Basic and acidic residues" evidence="1">
    <location>
        <begin position="471"/>
        <end position="484"/>
    </location>
</feature>
<feature type="domain" description="HTH cro/C1-type" evidence="2">
    <location>
        <begin position="259"/>
        <end position="299"/>
    </location>
</feature>
<dbReference type="SUPFAM" id="SSF47413">
    <property type="entry name" value="lambda repressor-like DNA-binding domains"/>
    <property type="match status" value="1"/>
</dbReference>
<dbReference type="PROSITE" id="PS50943">
    <property type="entry name" value="HTH_CROC1"/>
    <property type="match status" value="1"/>
</dbReference>